<dbReference type="CDD" id="cd00332">
    <property type="entry name" value="PAL-HAL"/>
    <property type="match status" value="1"/>
</dbReference>
<evidence type="ECO:0000313" key="10">
    <source>
        <dbReference type="EMBL" id="GGG06197.1"/>
    </source>
</evidence>
<dbReference type="InterPro" id="IPR005921">
    <property type="entry name" value="HutH"/>
</dbReference>
<dbReference type="AlphaFoldDB" id="A0A8J2Z6L3"/>
<dbReference type="InterPro" id="IPR022313">
    <property type="entry name" value="Phe/His_NH3-lyase_AS"/>
</dbReference>
<proteinExistence type="inferred from homology"/>
<dbReference type="SUPFAM" id="SSF48557">
    <property type="entry name" value="L-aspartase-like"/>
    <property type="match status" value="1"/>
</dbReference>
<dbReference type="GO" id="GO:0019556">
    <property type="term" value="P:L-histidine catabolic process to glutamate and formamide"/>
    <property type="evidence" value="ECO:0007669"/>
    <property type="project" value="UniProtKB-UniPathway"/>
</dbReference>
<accession>A0A8J2Z6L3</accession>
<dbReference type="Pfam" id="PF00221">
    <property type="entry name" value="Lyase_aromatic"/>
    <property type="match status" value="1"/>
</dbReference>
<evidence type="ECO:0000256" key="7">
    <source>
        <dbReference type="RuleBase" id="RU003954"/>
    </source>
</evidence>
<dbReference type="RefSeq" id="WP_224742308.1">
    <property type="nucleotide sequence ID" value="NZ_BMJS01000040.1"/>
</dbReference>
<comment type="pathway">
    <text evidence="1 8">Amino-acid degradation; L-histidine degradation into L-glutamate; N-formimidoyl-L-glutamate from L-histidine: step 1/3.</text>
</comment>
<dbReference type="InterPro" id="IPR024083">
    <property type="entry name" value="Fumarase/histidase_N"/>
</dbReference>
<keyword evidence="11" id="KW-1185">Reference proteome</keyword>
<keyword evidence="3 8" id="KW-0369">Histidine metabolism</keyword>
<evidence type="ECO:0000256" key="3">
    <source>
        <dbReference type="ARBA" id="ARBA00022808"/>
    </source>
</evidence>
<gene>
    <name evidence="10" type="primary">hutH</name>
    <name evidence="10" type="ORF">GCM10010995_24610</name>
</gene>
<organism evidence="10 11">
    <name type="scientific">Cysteiniphilum litorale</name>
    <dbReference type="NCBI Taxonomy" id="2056700"/>
    <lineage>
        <taxon>Bacteria</taxon>
        <taxon>Pseudomonadati</taxon>
        <taxon>Pseudomonadota</taxon>
        <taxon>Gammaproteobacteria</taxon>
        <taxon>Thiotrichales</taxon>
        <taxon>Fastidiosibacteraceae</taxon>
        <taxon>Cysteiniphilum</taxon>
    </lineage>
</organism>
<dbReference type="FunFam" id="1.20.200.10:FF:000003">
    <property type="entry name" value="Histidine ammonia-lyase"/>
    <property type="match status" value="1"/>
</dbReference>
<dbReference type="Gene3D" id="1.10.275.10">
    <property type="entry name" value="Fumarase/aspartase (N-terminal domain)"/>
    <property type="match status" value="1"/>
</dbReference>
<evidence type="ECO:0000256" key="1">
    <source>
        <dbReference type="ARBA" id="ARBA00005113"/>
    </source>
</evidence>
<comment type="subcellular location">
    <subcellularLocation>
        <location evidence="9">Cytoplasm</location>
    </subcellularLocation>
</comment>
<dbReference type="PANTHER" id="PTHR10362">
    <property type="entry name" value="HISTIDINE AMMONIA-LYASE"/>
    <property type="match status" value="1"/>
</dbReference>
<evidence type="ECO:0000256" key="2">
    <source>
        <dbReference type="ARBA" id="ARBA00012994"/>
    </source>
</evidence>
<name>A0A8J2Z6L3_9GAMM</name>
<dbReference type="FunFam" id="1.10.275.10:FF:000005">
    <property type="entry name" value="Histidine ammonia-lyase"/>
    <property type="match status" value="1"/>
</dbReference>
<evidence type="ECO:0000256" key="9">
    <source>
        <dbReference type="RuleBase" id="RU004480"/>
    </source>
</evidence>
<evidence type="ECO:0000256" key="6">
    <source>
        <dbReference type="NCBIfam" id="TIGR01225"/>
    </source>
</evidence>
<dbReference type="GO" id="GO:0019557">
    <property type="term" value="P:L-histidine catabolic process to glutamate and formate"/>
    <property type="evidence" value="ECO:0007669"/>
    <property type="project" value="UniProtKB-UniPathway"/>
</dbReference>
<dbReference type="UniPathway" id="UPA00379">
    <property type="reaction ID" value="UER00549"/>
</dbReference>
<comment type="caution">
    <text evidence="10">The sequence shown here is derived from an EMBL/GenBank/DDBJ whole genome shotgun (WGS) entry which is preliminary data.</text>
</comment>
<dbReference type="NCBIfam" id="TIGR01225">
    <property type="entry name" value="hutH"/>
    <property type="match status" value="1"/>
</dbReference>
<reference evidence="10" key="2">
    <citation type="submission" date="2020-09" db="EMBL/GenBank/DDBJ databases">
        <authorList>
            <person name="Sun Q."/>
            <person name="Zhou Y."/>
        </authorList>
    </citation>
    <scope>NUCLEOTIDE SEQUENCE</scope>
    <source>
        <strain evidence="10">CGMCC 1.15758</strain>
    </source>
</reference>
<evidence type="ECO:0000256" key="5">
    <source>
        <dbReference type="ARBA" id="ARBA00049269"/>
    </source>
</evidence>
<comment type="catalytic activity">
    <reaction evidence="5 8">
        <text>L-histidine = trans-urocanate + NH4(+)</text>
        <dbReference type="Rhea" id="RHEA:21232"/>
        <dbReference type="ChEBI" id="CHEBI:17771"/>
        <dbReference type="ChEBI" id="CHEBI:28938"/>
        <dbReference type="ChEBI" id="CHEBI:57595"/>
        <dbReference type="EC" id="4.3.1.3"/>
    </reaction>
</comment>
<dbReference type="EMBL" id="BMJS01000040">
    <property type="protein sequence ID" value="GGG06197.1"/>
    <property type="molecule type" value="Genomic_DNA"/>
</dbReference>
<dbReference type="GO" id="GO:0004397">
    <property type="term" value="F:histidine ammonia-lyase activity"/>
    <property type="evidence" value="ECO:0007669"/>
    <property type="project" value="UniProtKB-UniRule"/>
</dbReference>
<dbReference type="InterPro" id="IPR001106">
    <property type="entry name" value="Aromatic_Lyase"/>
</dbReference>
<evidence type="ECO:0000256" key="8">
    <source>
        <dbReference type="RuleBase" id="RU004479"/>
    </source>
</evidence>
<sequence length="523" mass="56573">MSEVMNHTNTTNSKALNPQSFCLIPGELSLQDIELLITSTCPIHLDDRAYAKVATSRSIVEEVLSAGKTVYGINTGFGLLANKKIPTADLKELQRRIVLSHATGVGKPLDNDTIKLIMLLKINSLAQGYSGVTQQTLDALIAFYNHGIYPVIPEQGSVGASGDLAPLAHMSMPLIGEGDVNYQGQCISAQDALKQAGLNAIELQEKEGLALLNGTQASTAIALMGLIKVERNFSIATIAGALSIEATFGSMKPFDPVISQIKRVEGQIIFSQVMRNLLENSEIMHSHDHCGKVQDPYSLRCQPQVMGAAWQVINDAKRNLLNEANGVSDNPLILPETKEIISGGNFHAEMVAMSADMLSIACAEIGAISERRIALLIDKHLSGLPAFLIENAGLNSGFMLAHVTASSLASENKTLAHPASIDSLPTSANQEDHVSMATFAARKLNTIAQNVLSILSIEVLAACQGVSLRAPLKTSSLLDRKYRQIRAKVPYYDEDRYFARDIENATDVIKQHAFYSDVHTQLF</sequence>
<dbReference type="InterPro" id="IPR008948">
    <property type="entry name" value="L-Aspartase-like"/>
</dbReference>
<dbReference type="GO" id="GO:0005737">
    <property type="term" value="C:cytoplasm"/>
    <property type="evidence" value="ECO:0007669"/>
    <property type="project" value="UniProtKB-SubCell"/>
</dbReference>
<evidence type="ECO:0000256" key="4">
    <source>
        <dbReference type="ARBA" id="ARBA00023239"/>
    </source>
</evidence>
<keyword evidence="4 7" id="KW-0456">Lyase</keyword>
<evidence type="ECO:0000313" key="11">
    <source>
        <dbReference type="Proteomes" id="UP000636949"/>
    </source>
</evidence>
<dbReference type="Proteomes" id="UP000636949">
    <property type="component" value="Unassembled WGS sequence"/>
</dbReference>
<dbReference type="NCBIfam" id="NF006871">
    <property type="entry name" value="PRK09367.1"/>
    <property type="match status" value="1"/>
</dbReference>
<dbReference type="EC" id="4.3.1.3" evidence="2 6"/>
<dbReference type="PROSITE" id="PS00488">
    <property type="entry name" value="PAL_HISTIDASE"/>
    <property type="match status" value="1"/>
</dbReference>
<comment type="similarity">
    <text evidence="7">Belongs to the PAL/histidase family.</text>
</comment>
<reference evidence="10" key="1">
    <citation type="journal article" date="2014" name="Int. J. Syst. Evol. Microbiol.">
        <title>Complete genome sequence of Corynebacterium casei LMG S-19264T (=DSM 44701T), isolated from a smear-ripened cheese.</title>
        <authorList>
            <consortium name="US DOE Joint Genome Institute (JGI-PGF)"/>
            <person name="Walter F."/>
            <person name="Albersmeier A."/>
            <person name="Kalinowski J."/>
            <person name="Ruckert C."/>
        </authorList>
    </citation>
    <scope>NUCLEOTIDE SEQUENCE</scope>
    <source>
        <strain evidence="10">CGMCC 1.15758</strain>
    </source>
</reference>
<protein>
    <recommendedName>
        <fullName evidence="2 6">Histidine ammonia-lyase</fullName>
        <ecNumber evidence="2 6">4.3.1.3</ecNumber>
    </recommendedName>
</protein>
<dbReference type="Gene3D" id="1.20.200.10">
    <property type="entry name" value="Fumarase/aspartase (Central domain)"/>
    <property type="match status" value="1"/>
</dbReference>